<feature type="binding site" evidence="8">
    <location>
        <begin position="119"/>
        <end position="122"/>
    </location>
    <ligand>
        <name>GTP</name>
        <dbReference type="ChEBI" id="CHEBI:37565"/>
        <label>1</label>
    </ligand>
</feature>
<reference evidence="12 15" key="2">
    <citation type="submission" date="2021-01" db="EMBL/GenBank/DDBJ databases">
        <title>FDA dAtabase for Regulatory Grade micrObial Sequences (FDA-ARGOS): Supporting development and validation of Infectious Disease Dx tests.</title>
        <authorList>
            <person name="Sproer C."/>
            <person name="Gronow S."/>
            <person name="Severitt S."/>
            <person name="Schroder I."/>
            <person name="Tallon L."/>
            <person name="Sadzewicz L."/>
            <person name="Zhao X."/>
            <person name="Boylan J."/>
            <person name="Ott S."/>
            <person name="Bowen H."/>
            <person name="Vavikolanu K."/>
            <person name="Mehta A."/>
            <person name="Aluvathingal J."/>
            <person name="Nadendla S."/>
            <person name="Lowell S."/>
            <person name="Myers T."/>
            <person name="Yan Y."/>
            <person name="Sichtig H."/>
        </authorList>
    </citation>
    <scope>NUCLEOTIDE SEQUENCE [LARGE SCALE GENOMIC DNA]</scope>
    <source>
        <strain evidence="12 15">FDAARGOS_1131</strain>
    </source>
</reference>
<evidence type="ECO:0000256" key="10">
    <source>
        <dbReference type="RuleBase" id="RU004481"/>
    </source>
</evidence>
<keyword evidence="6 8" id="KW-0342">GTP-binding</keyword>
<dbReference type="PRINTS" id="PR00326">
    <property type="entry name" value="GTP1OBG"/>
</dbReference>
<evidence type="ECO:0000256" key="6">
    <source>
        <dbReference type="ARBA" id="ARBA00023134"/>
    </source>
</evidence>
<evidence type="ECO:0000256" key="2">
    <source>
        <dbReference type="ARBA" id="ARBA00020953"/>
    </source>
</evidence>
<keyword evidence="14" id="KW-1185">Reference proteome</keyword>
<evidence type="ECO:0000313" key="14">
    <source>
        <dbReference type="Proteomes" id="UP000255024"/>
    </source>
</evidence>
<dbReference type="CDD" id="cd01894">
    <property type="entry name" value="EngA1"/>
    <property type="match status" value="1"/>
</dbReference>
<dbReference type="Pfam" id="PF01926">
    <property type="entry name" value="MMR_HSR1"/>
    <property type="match status" value="2"/>
</dbReference>
<feature type="domain" description="EngA-type G" evidence="11">
    <location>
        <begin position="178"/>
        <end position="353"/>
    </location>
</feature>
<dbReference type="CDD" id="cd01895">
    <property type="entry name" value="EngA2"/>
    <property type="match status" value="1"/>
</dbReference>
<dbReference type="Pfam" id="PF14714">
    <property type="entry name" value="KH_dom-like"/>
    <property type="match status" value="1"/>
</dbReference>
<evidence type="ECO:0000259" key="11">
    <source>
        <dbReference type="PROSITE" id="PS51712"/>
    </source>
</evidence>
<dbReference type="Gene3D" id="3.30.300.20">
    <property type="match status" value="1"/>
</dbReference>
<evidence type="ECO:0000313" key="13">
    <source>
        <dbReference type="EMBL" id="STZ68898.1"/>
    </source>
</evidence>
<evidence type="ECO:0000256" key="5">
    <source>
        <dbReference type="ARBA" id="ARBA00022741"/>
    </source>
</evidence>
<dbReference type="AlphaFoldDB" id="A0A378U114"/>
<dbReference type="GeneID" id="93529026"/>
<feature type="binding site" evidence="8">
    <location>
        <begin position="56"/>
        <end position="60"/>
    </location>
    <ligand>
        <name>GTP</name>
        <dbReference type="ChEBI" id="CHEBI:37565"/>
        <label>1</label>
    </ligand>
</feature>
<dbReference type="InterPro" id="IPR006073">
    <property type="entry name" value="GTP-bd"/>
</dbReference>
<dbReference type="EMBL" id="UGQL01000002">
    <property type="protein sequence ID" value="STZ68898.1"/>
    <property type="molecule type" value="Genomic_DNA"/>
</dbReference>
<evidence type="ECO:0000256" key="4">
    <source>
        <dbReference type="ARBA" id="ARBA00022737"/>
    </source>
</evidence>
<name>A0A378U114_MYROD</name>
<comment type="subunit">
    <text evidence="8">Associates with the 50S ribosomal subunit.</text>
</comment>
<evidence type="ECO:0000256" key="7">
    <source>
        <dbReference type="ARBA" id="ARBA00032345"/>
    </source>
</evidence>
<dbReference type="PANTHER" id="PTHR43834">
    <property type="entry name" value="GTPASE DER"/>
    <property type="match status" value="1"/>
</dbReference>
<evidence type="ECO:0000313" key="15">
    <source>
        <dbReference type="Proteomes" id="UP000596202"/>
    </source>
</evidence>
<dbReference type="SUPFAM" id="SSF52540">
    <property type="entry name" value="P-loop containing nucleoside triphosphate hydrolases"/>
    <property type="match status" value="2"/>
</dbReference>
<dbReference type="InterPro" id="IPR027417">
    <property type="entry name" value="P-loop_NTPase"/>
</dbReference>
<dbReference type="InterPro" id="IPR015946">
    <property type="entry name" value="KH_dom-like_a/b"/>
</dbReference>
<dbReference type="InterPro" id="IPR031166">
    <property type="entry name" value="G_ENGA"/>
</dbReference>
<gene>
    <name evidence="8 13" type="primary">der</name>
    <name evidence="12" type="ORF">I6I88_15220</name>
    <name evidence="13" type="ORF">NCTC11179_02379</name>
</gene>
<dbReference type="Gene3D" id="3.40.50.300">
    <property type="entry name" value="P-loop containing nucleotide triphosphate hydrolases"/>
    <property type="match status" value="2"/>
</dbReference>
<dbReference type="InterPro" id="IPR016484">
    <property type="entry name" value="GTPase_Der"/>
</dbReference>
<dbReference type="PANTHER" id="PTHR43834:SF6">
    <property type="entry name" value="GTPASE DER"/>
    <property type="match status" value="1"/>
</dbReference>
<keyword evidence="5 8" id="KW-0547">Nucleotide-binding</keyword>
<organism evidence="13 14">
    <name type="scientific">Myroides odoratus</name>
    <name type="common">Flavobacterium odoratum</name>
    <dbReference type="NCBI Taxonomy" id="256"/>
    <lineage>
        <taxon>Bacteria</taxon>
        <taxon>Pseudomonadati</taxon>
        <taxon>Bacteroidota</taxon>
        <taxon>Flavobacteriia</taxon>
        <taxon>Flavobacteriales</taxon>
        <taxon>Flavobacteriaceae</taxon>
        <taxon>Myroides</taxon>
    </lineage>
</organism>
<feature type="binding site" evidence="8">
    <location>
        <begin position="231"/>
        <end position="235"/>
    </location>
    <ligand>
        <name>GTP</name>
        <dbReference type="ChEBI" id="CHEBI:37565"/>
        <label>2</label>
    </ligand>
</feature>
<evidence type="ECO:0000256" key="8">
    <source>
        <dbReference type="HAMAP-Rule" id="MF_00195"/>
    </source>
</evidence>
<evidence type="ECO:0000256" key="1">
    <source>
        <dbReference type="ARBA" id="ARBA00008279"/>
    </source>
</evidence>
<dbReference type="GO" id="GO:0042254">
    <property type="term" value="P:ribosome biogenesis"/>
    <property type="evidence" value="ECO:0007669"/>
    <property type="project" value="UniProtKB-KW"/>
</dbReference>
<comment type="similarity">
    <text evidence="1 8 9 10">Belongs to the TRAFAC class TrmE-Era-EngA-EngB-Septin-like GTPase superfamily. EngA (Der) GTPase family.</text>
</comment>
<evidence type="ECO:0000313" key="12">
    <source>
        <dbReference type="EMBL" id="QQT99516.1"/>
    </source>
</evidence>
<feature type="binding site" evidence="8">
    <location>
        <begin position="184"/>
        <end position="191"/>
    </location>
    <ligand>
        <name>GTP</name>
        <dbReference type="ChEBI" id="CHEBI:37565"/>
        <label>2</label>
    </ligand>
</feature>
<dbReference type="GO" id="GO:0005525">
    <property type="term" value="F:GTP binding"/>
    <property type="evidence" value="ECO:0007669"/>
    <property type="project" value="UniProtKB-UniRule"/>
</dbReference>
<evidence type="ECO:0000256" key="3">
    <source>
        <dbReference type="ARBA" id="ARBA00022517"/>
    </source>
</evidence>
<dbReference type="FunFam" id="3.30.300.20:FF:000004">
    <property type="entry name" value="GTPase Der"/>
    <property type="match status" value="1"/>
</dbReference>
<dbReference type="FunFam" id="3.40.50.300:FF:000953">
    <property type="entry name" value="GTPase Der"/>
    <property type="match status" value="1"/>
</dbReference>
<dbReference type="Proteomes" id="UP000255024">
    <property type="component" value="Unassembled WGS sequence"/>
</dbReference>
<dbReference type="HAMAP" id="MF_00195">
    <property type="entry name" value="GTPase_Der"/>
    <property type="match status" value="1"/>
</dbReference>
<dbReference type="Proteomes" id="UP000596202">
    <property type="component" value="Chromosome"/>
</dbReference>
<keyword evidence="3 8" id="KW-0690">Ribosome biogenesis</keyword>
<proteinExistence type="inferred from homology"/>
<dbReference type="EMBL" id="CP068108">
    <property type="protein sequence ID" value="QQT99516.1"/>
    <property type="molecule type" value="Genomic_DNA"/>
</dbReference>
<dbReference type="NCBIfam" id="TIGR03594">
    <property type="entry name" value="GTPase_EngA"/>
    <property type="match status" value="1"/>
</dbReference>
<reference evidence="13 14" key="1">
    <citation type="submission" date="2018-06" db="EMBL/GenBank/DDBJ databases">
        <authorList>
            <consortium name="Pathogen Informatics"/>
            <person name="Doyle S."/>
        </authorList>
    </citation>
    <scope>NUCLEOTIDE SEQUENCE [LARGE SCALE GENOMIC DNA]</scope>
    <source>
        <strain evidence="13 14">NCTC11179</strain>
    </source>
</reference>
<evidence type="ECO:0000256" key="9">
    <source>
        <dbReference type="PROSITE-ProRule" id="PRU01049"/>
    </source>
</evidence>
<dbReference type="GO" id="GO:0043022">
    <property type="term" value="F:ribosome binding"/>
    <property type="evidence" value="ECO:0007669"/>
    <property type="project" value="TreeGrafter"/>
</dbReference>
<feature type="binding site" evidence="8">
    <location>
        <begin position="296"/>
        <end position="299"/>
    </location>
    <ligand>
        <name>GTP</name>
        <dbReference type="ChEBI" id="CHEBI:37565"/>
        <label>2</label>
    </ligand>
</feature>
<dbReference type="PROSITE" id="PS51712">
    <property type="entry name" value="G_ENGA"/>
    <property type="match status" value="2"/>
</dbReference>
<feature type="domain" description="EngA-type G" evidence="11">
    <location>
        <begin position="3"/>
        <end position="167"/>
    </location>
</feature>
<protein>
    <recommendedName>
        <fullName evidence="2 8">GTPase Der</fullName>
    </recommendedName>
    <alternativeName>
        <fullName evidence="7 8">GTP-binding protein EngA</fullName>
    </alternativeName>
</protein>
<keyword evidence="4 10" id="KW-0677">Repeat</keyword>
<accession>A0A378U114</accession>
<dbReference type="NCBIfam" id="TIGR00231">
    <property type="entry name" value="small_GTP"/>
    <property type="match status" value="2"/>
</dbReference>
<dbReference type="PIRSF" id="PIRSF006485">
    <property type="entry name" value="GTP-binding_EngA"/>
    <property type="match status" value="1"/>
</dbReference>
<dbReference type="InterPro" id="IPR005225">
    <property type="entry name" value="Small_GTP-bd"/>
</dbReference>
<dbReference type="RefSeq" id="WP_002987617.1">
    <property type="nucleotide sequence ID" value="NZ_CP068107.1"/>
</dbReference>
<feature type="binding site" evidence="8">
    <location>
        <begin position="9"/>
        <end position="16"/>
    </location>
    <ligand>
        <name>GTP</name>
        <dbReference type="ChEBI" id="CHEBI:37565"/>
        <label>1</label>
    </ligand>
</feature>
<comment type="function">
    <text evidence="8 10">GTPase that plays an essential role in the late steps of ribosome biogenesis.</text>
</comment>
<dbReference type="InterPro" id="IPR032859">
    <property type="entry name" value="KH_dom-like"/>
</dbReference>
<dbReference type="OrthoDB" id="9805918at2"/>
<dbReference type="FunFam" id="3.40.50.300:FF:000040">
    <property type="entry name" value="GTPase Der"/>
    <property type="match status" value="1"/>
</dbReference>
<sequence>MSSIVAIVGRPNVGKSTFFNRLIQRREAIVDSVSGVTRDRNYGKSEWNGREFSVIDTGGYIKGSDDVFEEEIRRQVALAIEEADVIIFVVDVEEGITPMDAEVAKLLHRETKPVFVAVNKVDSGKRMEDTYEFYNLGLGEIYPIAGMSGSGTGDLLDEVIKVLPEEEVREESEDGELPRFAVVGRPNAGKSSFINALIGEDRYIVTDIAGTTRDAIDTRFTQFGFDFNLVDTAGIRRKTKVKEDLEFYSVMRSIRAIEHSDVCILMVDATRGFEGQDQNIFWLAEKNRKGIVILVNKWDLIDKDTLTSKQFEDKIRESIAPFTDVPIVFTSTITKQRLLKALETAVQVYENRKNRISTSKFNETMLPIIEHTPPPAIKGKYIKIKYCMQLPTPSPQFVFFANLPQYIKDPYKRFVENKLREIYDFSGVPIDIYFRQK</sequence>